<dbReference type="Pfam" id="PF11349">
    <property type="entry name" value="DUF3151"/>
    <property type="match status" value="1"/>
</dbReference>
<dbReference type="OrthoDB" id="3826919at2"/>
<dbReference type="InterPro" id="IPR014487">
    <property type="entry name" value="DUF3151"/>
</dbReference>
<evidence type="ECO:0000313" key="2">
    <source>
        <dbReference type="Proteomes" id="UP000307380"/>
    </source>
</evidence>
<dbReference type="AlphaFoldDB" id="A0A4V3WTY2"/>
<dbReference type="EMBL" id="SSSN01000007">
    <property type="protein sequence ID" value="THG33807.1"/>
    <property type="molecule type" value="Genomic_DNA"/>
</dbReference>
<keyword evidence="2" id="KW-1185">Reference proteome</keyword>
<evidence type="ECO:0000313" key="1">
    <source>
        <dbReference type="EMBL" id="THG33807.1"/>
    </source>
</evidence>
<reference evidence="1 2" key="1">
    <citation type="submission" date="2019-04" db="EMBL/GenBank/DDBJ databases">
        <authorList>
            <person name="Jiang L."/>
        </authorList>
    </citation>
    <scope>NUCLEOTIDE SEQUENCE [LARGE SCALE GENOMIC DNA]</scope>
    <source>
        <strain evidence="1 2">YIM 131861</strain>
    </source>
</reference>
<name>A0A4V3WTY2_9MICO</name>
<organism evidence="1 2">
    <name type="scientific">Orlajensenia flava</name>
    <dbReference type="NCBI Taxonomy" id="2565934"/>
    <lineage>
        <taxon>Bacteria</taxon>
        <taxon>Bacillati</taxon>
        <taxon>Actinomycetota</taxon>
        <taxon>Actinomycetes</taxon>
        <taxon>Micrococcales</taxon>
        <taxon>Microbacteriaceae</taxon>
        <taxon>Orlajensenia</taxon>
    </lineage>
</organism>
<sequence length="195" mass="20445">MRPATPVGRPNGGPTIRLSVTGNDTPLEEHDSTPGIVVDDDPAVREAIGLLAREDLPAYVVAHDSSPLAWAELADIALSEQRTLEAYGFATVAHRRGIDALTAAGWSAGDTVSWSTPANRGVLRAAHALARAASALGLMDEAATLADFLEQSDPDAEARIDSEHTPTQLIAVIPPSARPTVVAPVTEAYVIRGED</sequence>
<protein>
    <submittedName>
        <fullName evidence="1">DUF3151 family protein</fullName>
    </submittedName>
</protein>
<accession>A0A4V3WTY2</accession>
<proteinExistence type="predicted"/>
<dbReference type="Proteomes" id="UP000307380">
    <property type="component" value="Unassembled WGS sequence"/>
</dbReference>
<gene>
    <name evidence="1" type="ORF">E6C70_10170</name>
</gene>
<comment type="caution">
    <text evidence="1">The sequence shown here is derived from an EMBL/GenBank/DDBJ whole genome shotgun (WGS) entry which is preliminary data.</text>
</comment>